<reference evidence="1" key="1">
    <citation type="submission" date="2020-03" db="EMBL/GenBank/DDBJ databases">
        <title>The deep terrestrial virosphere.</title>
        <authorList>
            <person name="Holmfeldt K."/>
            <person name="Nilsson E."/>
            <person name="Simone D."/>
            <person name="Lopez-Fernandez M."/>
            <person name="Wu X."/>
            <person name="de Brujin I."/>
            <person name="Lundin D."/>
            <person name="Andersson A."/>
            <person name="Bertilsson S."/>
            <person name="Dopson M."/>
        </authorList>
    </citation>
    <scope>NUCLEOTIDE SEQUENCE</scope>
    <source>
        <strain evidence="1">MM171A00102</strain>
        <strain evidence="2">MM171B00096</strain>
    </source>
</reference>
<sequence>MERVGFKQSKFTTTRWVKTDPQGMPGSSYIAGWIDRRPESWALTTFGEHGAIEHNTFGLELIPMIAFAMAEGWL</sequence>
<accession>A0A6M3M284</accession>
<name>A0A6M3M284_9ZZZZ</name>
<dbReference type="EMBL" id="MT143896">
    <property type="protein sequence ID" value="QJH92458.1"/>
    <property type="molecule type" value="Genomic_DNA"/>
</dbReference>
<organism evidence="1">
    <name type="scientific">viral metagenome</name>
    <dbReference type="NCBI Taxonomy" id="1070528"/>
    <lineage>
        <taxon>unclassified sequences</taxon>
        <taxon>metagenomes</taxon>
        <taxon>organismal metagenomes</taxon>
    </lineage>
</organism>
<evidence type="ECO:0000313" key="2">
    <source>
        <dbReference type="EMBL" id="QJH92458.1"/>
    </source>
</evidence>
<gene>
    <name evidence="1" type="ORF">MM171A00102_0077</name>
    <name evidence="2" type="ORF">MM171B00096_0020</name>
</gene>
<dbReference type="AlphaFoldDB" id="A0A6M3M284"/>
<proteinExistence type="predicted"/>
<evidence type="ECO:0000313" key="1">
    <source>
        <dbReference type="EMBL" id="QJB01518.1"/>
    </source>
</evidence>
<protein>
    <submittedName>
        <fullName evidence="1">Uncharacterized protein</fullName>
    </submittedName>
</protein>
<dbReference type="EMBL" id="MT143709">
    <property type="protein sequence ID" value="QJB01518.1"/>
    <property type="molecule type" value="Genomic_DNA"/>
</dbReference>